<accession>A0ABN8HLE5</accession>
<reference evidence="1" key="1">
    <citation type="submission" date="2022-03" db="EMBL/GenBank/DDBJ databases">
        <authorList>
            <person name="Martin H S."/>
        </authorList>
    </citation>
    <scope>NUCLEOTIDE SEQUENCE</scope>
</reference>
<proteinExistence type="predicted"/>
<gene>
    <name evidence="1" type="ORF">IPOD504_LOCUS718</name>
</gene>
<feature type="non-terminal residue" evidence="1">
    <location>
        <position position="127"/>
    </location>
</feature>
<dbReference type="Proteomes" id="UP000837857">
    <property type="component" value="Chromosome 1"/>
</dbReference>
<keyword evidence="2" id="KW-1185">Reference proteome</keyword>
<sequence>MGPVTRSPGKNPRERCEAAVPPLRLCAAAPAAHLADTHAIYLRSHCRSAEASNGETLVMGRSRENKQALRPTRLPCRLYRCPRVCLAIWMSDTKQSGTQSRRLPSVMVIARGKCLSFVPYCDGEIDG</sequence>
<dbReference type="EMBL" id="OW152813">
    <property type="protein sequence ID" value="CAH2035828.1"/>
    <property type="molecule type" value="Genomic_DNA"/>
</dbReference>
<evidence type="ECO:0000313" key="1">
    <source>
        <dbReference type="EMBL" id="CAH2035828.1"/>
    </source>
</evidence>
<evidence type="ECO:0000313" key="2">
    <source>
        <dbReference type="Proteomes" id="UP000837857"/>
    </source>
</evidence>
<protein>
    <submittedName>
        <fullName evidence="1">Uncharacterized protein</fullName>
    </submittedName>
</protein>
<organism evidence="1 2">
    <name type="scientific">Iphiclides podalirius</name>
    <name type="common">scarce swallowtail</name>
    <dbReference type="NCBI Taxonomy" id="110791"/>
    <lineage>
        <taxon>Eukaryota</taxon>
        <taxon>Metazoa</taxon>
        <taxon>Ecdysozoa</taxon>
        <taxon>Arthropoda</taxon>
        <taxon>Hexapoda</taxon>
        <taxon>Insecta</taxon>
        <taxon>Pterygota</taxon>
        <taxon>Neoptera</taxon>
        <taxon>Endopterygota</taxon>
        <taxon>Lepidoptera</taxon>
        <taxon>Glossata</taxon>
        <taxon>Ditrysia</taxon>
        <taxon>Papilionoidea</taxon>
        <taxon>Papilionidae</taxon>
        <taxon>Papilioninae</taxon>
        <taxon>Iphiclides</taxon>
    </lineage>
</organism>
<name>A0ABN8HLE5_9NEOP</name>